<evidence type="ECO:0000256" key="2">
    <source>
        <dbReference type="ARBA" id="ARBA00012438"/>
    </source>
</evidence>
<dbReference type="Proteomes" id="UP001057520">
    <property type="component" value="Chromosome"/>
</dbReference>
<evidence type="ECO:0000256" key="3">
    <source>
        <dbReference type="ARBA" id="ARBA00022553"/>
    </source>
</evidence>
<dbReference type="InterPro" id="IPR036097">
    <property type="entry name" value="HisK_dim/P_sf"/>
</dbReference>
<dbReference type="EMBL" id="CP096040">
    <property type="protein sequence ID" value="USQ98014.1"/>
    <property type="molecule type" value="Genomic_DNA"/>
</dbReference>
<evidence type="ECO:0000256" key="1">
    <source>
        <dbReference type="ARBA" id="ARBA00000085"/>
    </source>
</evidence>
<evidence type="ECO:0000313" key="8">
    <source>
        <dbReference type="EMBL" id="USQ98014.1"/>
    </source>
</evidence>
<dbReference type="PROSITE" id="PS50110">
    <property type="entry name" value="RESPONSE_REGULATORY"/>
    <property type="match status" value="1"/>
</dbReference>
<dbReference type="Gene3D" id="1.10.287.130">
    <property type="match status" value="1"/>
</dbReference>
<feature type="domain" description="Histidine kinase" evidence="5">
    <location>
        <begin position="330"/>
        <end position="554"/>
    </location>
</feature>
<sequence>MLLPNRRVPEGSRVLIAAPYGRDASSIARLVESKNLASKSCPTPQALAEHLDEHTGVVLVTDEALRGDLSSLREALERQPEWSDTPFILLVARNARHPGGAELARLALGDLTTNLIVLERPLSSVSLLSAVDTALRARARQFDLRDRLAELQASQTALAASEAEVRLIADALPVLIGFIDKELIYRFANRAYADWFYREPAEVLGRHVGEIVGAEGLSDRLPAMRRALAGEPAHFILPWPHADGRRRDADIRYLPRRDANGEVDGFHVFVADVTDHVQGEEMLRLTAQALEQRVRERTAALESEMERRAGVEAALRQSQKMEAVGQLTGGIAHDFNNMLTGVIGALDMINRRRAAGRDEDIDRYMDTALASAHRAAGLTHRLLAFSRRQSLAPRALDVNALVLSLDDLIKRTVSEQITVDLRLSADAPAVADANQLESAILNLAINARDAMPNGGRLTIETSSIEIDARYVENRPEARPGKYVVIAVSDTGVGMAPDILEKVFDPFFTTKPIGQGTGLGLSMVYGFARQSGGHVRIHSQPGQGATVKIFLPLANDEVAAPLPARPPAAVDGAGQTVLLVEDESAVRLLVREVLEELGYRAIEVAEPQAAIGVLQSREPIHLMISDVGLPGMNGRQLAEAARDARPDLAILFITGYAENAAIRAGFLGSNMQMISKPFALDVLAAKIGEMMPSA</sequence>
<feature type="modified residue" description="4-aspartylphosphate" evidence="4">
    <location>
        <position position="625"/>
    </location>
</feature>
<dbReference type="CDD" id="cd00082">
    <property type="entry name" value="HisKA"/>
    <property type="match status" value="1"/>
</dbReference>
<dbReference type="InterPro" id="IPR004358">
    <property type="entry name" value="Sig_transdc_His_kin-like_C"/>
</dbReference>
<dbReference type="SUPFAM" id="SSF55785">
    <property type="entry name" value="PYP-like sensor domain (PAS domain)"/>
    <property type="match status" value="1"/>
</dbReference>
<proteinExistence type="predicted"/>
<dbReference type="SMART" id="SM00448">
    <property type="entry name" value="REC"/>
    <property type="match status" value="1"/>
</dbReference>
<dbReference type="SUPFAM" id="SSF55874">
    <property type="entry name" value="ATPase domain of HSP90 chaperone/DNA topoisomerase II/histidine kinase"/>
    <property type="match status" value="1"/>
</dbReference>
<dbReference type="InterPro" id="IPR013656">
    <property type="entry name" value="PAS_4"/>
</dbReference>
<dbReference type="InterPro" id="IPR000014">
    <property type="entry name" value="PAS"/>
</dbReference>
<comment type="catalytic activity">
    <reaction evidence="1">
        <text>ATP + protein L-histidine = ADP + protein N-phospho-L-histidine.</text>
        <dbReference type="EC" id="2.7.13.3"/>
    </reaction>
</comment>
<feature type="domain" description="PAC" evidence="7">
    <location>
        <begin position="231"/>
        <end position="285"/>
    </location>
</feature>
<dbReference type="Gene3D" id="3.30.565.10">
    <property type="entry name" value="Histidine kinase-like ATPase, C-terminal domain"/>
    <property type="match status" value="1"/>
</dbReference>
<dbReference type="InterPro" id="IPR003661">
    <property type="entry name" value="HisK_dim/P_dom"/>
</dbReference>
<keyword evidence="8" id="KW-0067">ATP-binding</keyword>
<dbReference type="PROSITE" id="PS50109">
    <property type="entry name" value="HIS_KIN"/>
    <property type="match status" value="1"/>
</dbReference>
<dbReference type="InterPro" id="IPR000700">
    <property type="entry name" value="PAS-assoc_C"/>
</dbReference>
<dbReference type="NCBIfam" id="TIGR00229">
    <property type="entry name" value="sensory_box"/>
    <property type="match status" value="1"/>
</dbReference>
<dbReference type="SMART" id="SM00388">
    <property type="entry name" value="HisKA"/>
    <property type="match status" value="1"/>
</dbReference>
<dbReference type="Pfam" id="PF00072">
    <property type="entry name" value="Response_reg"/>
    <property type="match status" value="1"/>
</dbReference>
<dbReference type="SUPFAM" id="SSF47384">
    <property type="entry name" value="Homodimeric domain of signal transducing histidine kinase"/>
    <property type="match status" value="1"/>
</dbReference>
<dbReference type="Pfam" id="PF02518">
    <property type="entry name" value="HATPase_c"/>
    <property type="match status" value="1"/>
</dbReference>
<reference evidence="8 9" key="1">
    <citation type="submission" date="2022-04" db="EMBL/GenBank/DDBJ databases">
        <title>Genome sequence of soybean root-associated Caulobacter segnis RL271.</title>
        <authorList>
            <person name="Longley R."/>
            <person name="Bonito G."/>
            <person name="Trigodet F."/>
            <person name="Crosson S."/>
            <person name="Fiebig A."/>
        </authorList>
    </citation>
    <scope>NUCLEOTIDE SEQUENCE [LARGE SCALE GENOMIC DNA]</scope>
    <source>
        <strain evidence="8 9">RL271</strain>
    </source>
</reference>
<dbReference type="CDD" id="cd16919">
    <property type="entry name" value="HATPase_CckA-like"/>
    <property type="match status" value="1"/>
</dbReference>
<keyword evidence="8" id="KW-0547">Nucleotide-binding</keyword>
<dbReference type="InterPro" id="IPR005467">
    <property type="entry name" value="His_kinase_dom"/>
</dbReference>
<dbReference type="PRINTS" id="PR00344">
    <property type="entry name" value="BCTRLSENSOR"/>
</dbReference>
<keyword evidence="9" id="KW-1185">Reference proteome</keyword>
<name>A0ABY4ZZG6_9CAUL</name>
<dbReference type="InterPro" id="IPR001789">
    <property type="entry name" value="Sig_transdc_resp-reg_receiver"/>
</dbReference>
<dbReference type="PROSITE" id="PS50113">
    <property type="entry name" value="PAC"/>
    <property type="match status" value="1"/>
</dbReference>
<dbReference type="CDD" id="cd00130">
    <property type="entry name" value="PAS"/>
    <property type="match status" value="1"/>
</dbReference>
<organism evidence="8 9">
    <name type="scientific">Caulobacter segnis</name>
    <dbReference type="NCBI Taxonomy" id="88688"/>
    <lineage>
        <taxon>Bacteria</taxon>
        <taxon>Pseudomonadati</taxon>
        <taxon>Pseudomonadota</taxon>
        <taxon>Alphaproteobacteria</taxon>
        <taxon>Caulobacterales</taxon>
        <taxon>Caulobacteraceae</taxon>
        <taxon>Caulobacter</taxon>
    </lineage>
</organism>
<dbReference type="Pfam" id="PF08448">
    <property type="entry name" value="PAS_4"/>
    <property type="match status" value="1"/>
</dbReference>
<feature type="domain" description="Response regulatory" evidence="6">
    <location>
        <begin position="575"/>
        <end position="690"/>
    </location>
</feature>
<dbReference type="Pfam" id="PF00512">
    <property type="entry name" value="HisKA"/>
    <property type="match status" value="1"/>
</dbReference>
<protein>
    <recommendedName>
        <fullName evidence="2">histidine kinase</fullName>
        <ecNumber evidence="2">2.7.13.3</ecNumber>
    </recommendedName>
</protein>
<evidence type="ECO:0000259" key="6">
    <source>
        <dbReference type="PROSITE" id="PS50110"/>
    </source>
</evidence>
<evidence type="ECO:0000259" key="7">
    <source>
        <dbReference type="PROSITE" id="PS50113"/>
    </source>
</evidence>
<dbReference type="SUPFAM" id="SSF52172">
    <property type="entry name" value="CheY-like"/>
    <property type="match status" value="1"/>
</dbReference>
<dbReference type="PANTHER" id="PTHR43065:SF42">
    <property type="entry name" value="TWO-COMPONENT SENSOR PPRA"/>
    <property type="match status" value="1"/>
</dbReference>
<dbReference type="InterPro" id="IPR011006">
    <property type="entry name" value="CheY-like_superfamily"/>
</dbReference>
<gene>
    <name evidence="8" type="ORF">MZV50_10940</name>
</gene>
<dbReference type="InterPro" id="IPR003594">
    <property type="entry name" value="HATPase_dom"/>
</dbReference>
<dbReference type="EC" id="2.7.13.3" evidence="2"/>
<dbReference type="PANTHER" id="PTHR43065">
    <property type="entry name" value="SENSOR HISTIDINE KINASE"/>
    <property type="match status" value="1"/>
</dbReference>
<dbReference type="GO" id="GO:0005524">
    <property type="term" value="F:ATP binding"/>
    <property type="evidence" value="ECO:0007669"/>
    <property type="project" value="UniProtKB-KW"/>
</dbReference>
<accession>A0ABY4ZZG6</accession>
<keyword evidence="3 4" id="KW-0597">Phosphoprotein</keyword>
<evidence type="ECO:0000256" key="4">
    <source>
        <dbReference type="PROSITE-ProRule" id="PRU00169"/>
    </source>
</evidence>
<dbReference type="InterPro" id="IPR036890">
    <property type="entry name" value="HATPase_C_sf"/>
</dbReference>
<evidence type="ECO:0000313" key="9">
    <source>
        <dbReference type="Proteomes" id="UP001057520"/>
    </source>
</evidence>
<evidence type="ECO:0000259" key="5">
    <source>
        <dbReference type="PROSITE" id="PS50109"/>
    </source>
</evidence>
<dbReference type="InterPro" id="IPR035965">
    <property type="entry name" value="PAS-like_dom_sf"/>
</dbReference>
<dbReference type="Gene3D" id="3.40.50.2300">
    <property type="match status" value="1"/>
</dbReference>
<dbReference type="SMART" id="SM00387">
    <property type="entry name" value="HATPase_c"/>
    <property type="match status" value="1"/>
</dbReference>
<dbReference type="Gene3D" id="3.30.450.20">
    <property type="entry name" value="PAS domain"/>
    <property type="match status" value="1"/>
</dbReference>